<evidence type="ECO:0000256" key="1">
    <source>
        <dbReference type="ARBA" id="ARBA00004477"/>
    </source>
</evidence>
<comment type="pathway">
    <text evidence="2">Lipid metabolism.</text>
</comment>
<dbReference type="PANTHER" id="PTHR15362">
    <property type="entry name" value="PHOSPHATIDYLINOSITOL SYNTHASE"/>
    <property type="match status" value="1"/>
</dbReference>
<dbReference type="GO" id="GO:0003882">
    <property type="term" value="F:CDP-diacylglycerol-serine O-phosphatidyltransferase activity"/>
    <property type="evidence" value="ECO:0007669"/>
    <property type="project" value="UniProtKB-UniRule"/>
</dbReference>
<accession>A0AAD3Y4Y4</accession>
<comment type="catalytic activity">
    <reaction evidence="12">
        <text>a CDP-1,2-diacyl-sn-glycerol + L-serine = a 1,2-diacyl-sn-glycero-3-phospho-L-serine + CMP + H(+)</text>
        <dbReference type="Rhea" id="RHEA:16913"/>
        <dbReference type="ChEBI" id="CHEBI:15378"/>
        <dbReference type="ChEBI" id="CHEBI:33384"/>
        <dbReference type="ChEBI" id="CHEBI:57262"/>
        <dbReference type="ChEBI" id="CHEBI:58332"/>
        <dbReference type="ChEBI" id="CHEBI:60377"/>
        <dbReference type="EC" id="2.7.8.8"/>
    </reaction>
</comment>
<feature type="transmembrane region" description="Helical" evidence="12">
    <location>
        <begin position="69"/>
        <end position="91"/>
    </location>
</feature>
<dbReference type="Pfam" id="PF03034">
    <property type="entry name" value="PSS"/>
    <property type="match status" value="1"/>
</dbReference>
<evidence type="ECO:0000256" key="7">
    <source>
        <dbReference type="ARBA" id="ARBA00022989"/>
    </source>
</evidence>
<dbReference type="GO" id="GO:0106245">
    <property type="term" value="F:L-serine-phosphatidylethanolamine phosphatidyltransferase activity"/>
    <property type="evidence" value="ECO:0007669"/>
    <property type="project" value="InterPro"/>
</dbReference>
<evidence type="ECO:0000313" key="13">
    <source>
        <dbReference type="EMBL" id="GMH27479.1"/>
    </source>
</evidence>
<dbReference type="EC" id="2.7.8.8" evidence="12"/>
<gene>
    <name evidence="13" type="ORF">Nepgr_029322</name>
</gene>
<feature type="transmembrane region" description="Helical" evidence="12">
    <location>
        <begin position="373"/>
        <end position="397"/>
    </location>
</feature>
<evidence type="ECO:0000256" key="3">
    <source>
        <dbReference type="ARBA" id="ARBA00022516"/>
    </source>
</evidence>
<name>A0AAD3Y4Y4_NEPGR</name>
<dbReference type="InterPro" id="IPR004277">
    <property type="entry name" value="PSS"/>
</dbReference>
<dbReference type="PANTHER" id="PTHR15362:SF7">
    <property type="entry name" value="PHOSPHATIDYLSERINE SYNTHASE 2"/>
    <property type="match status" value="1"/>
</dbReference>
<keyword evidence="3 12" id="KW-0444">Lipid biosynthesis</keyword>
<evidence type="ECO:0000256" key="12">
    <source>
        <dbReference type="RuleBase" id="RU368094"/>
    </source>
</evidence>
<evidence type="ECO:0000256" key="2">
    <source>
        <dbReference type="ARBA" id="ARBA00005189"/>
    </source>
</evidence>
<evidence type="ECO:0000256" key="11">
    <source>
        <dbReference type="ARBA" id="ARBA00023264"/>
    </source>
</evidence>
<keyword evidence="4 12" id="KW-0808">Transferase</keyword>
<evidence type="ECO:0000256" key="5">
    <source>
        <dbReference type="ARBA" id="ARBA00022692"/>
    </source>
</evidence>
<comment type="function">
    <text evidence="12">Catalyzes a base-exchange reaction in which the polar head group of phosphatidylethanolamine (PE) is replaced by L-serine.</text>
</comment>
<dbReference type="GO" id="GO:0006659">
    <property type="term" value="P:phosphatidylserine biosynthetic process"/>
    <property type="evidence" value="ECO:0007669"/>
    <property type="project" value="UniProtKB-UniRule"/>
</dbReference>
<sequence length="436" mass="50372">MRRKDIVQENGDVSSSGIDDELDPWTAWAYKPRTITLLLVGVCFLIWASEALNPSSSSSSDNVSSFKRGIWAMIAVFLSYCLVQAPSTVLIRPHPAIWRLVRGMAVVYLVALTFLLFQKRDDARQFMKYLHPDLGVELPERSYGADCRVYVPEDPRNRFKNVYATVFDEFVLAHILGWWGKAIMIRNLPLLWVLSIGFEAMELTFRHMLPNFNECWWDSIILDIFICNGFGIWAGMHTVRYFDGKTYEWVGISRQPNVISKVKRTLGQFTPACWDKDEWHLLLGPRRFIQVLCLCIVFLTVELNTFFLKFCLWIPPRNPVIIYRLILWWFIAIPTIREYNSYLQDSLKNLAALPIKLSTGFVFSSKPVKKIGAICWLSLAICIVELLICVKFGHGLYPKPMPVWLVFSWTSIGVGILIFLMAWSRHLHQTSSKKSR</sequence>
<keyword evidence="5 12" id="KW-0812">Transmembrane</keyword>
<feature type="transmembrane region" description="Helical" evidence="12">
    <location>
        <begin position="403"/>
        <end position="423"/>
    </location>
</feature>
<dbReference type="EMBL" id="BSYO01000033">
    <property type="protein sequence ID" value="GMH27479.1"/>
    <property type="molecule type" value="Genomic_DNA"/>
</dbReference>
<keyword evidence="10 12" id="KW-0594">Phospholipid biosynthesis</keyword>
<evidence type="ECO:0000256" key="9">
    <source>
        <dbReference type="ARBA" id="ARBA00023136"/>
    </source>
</evidence>
<evidence type="ECO:0000256" key="6">
    <source>
        <dbReference type="ARBA" id="ARBA00022824"/>
    </source>
</evidence>
<comment type="caution">
    <text evidence="13">The sequence shown here is derived from an EMBL/GenBank/DDBJ whole genome shotgun (WGS) entry which is preliminary data.</text>
</comment>
<evidence type="ECO:0000256" key="4">
    <source>
        <dbReference type="ARBA" id="ARBA00022679"/>
    </source>
</evidence>
<keyword evidence="8 12" id="KW-0443">Lipid metabolism</keyword>
<feature type="transmembrane region" description="Helical" evidence="12">
    <location>
        <begin position="321"/>
        <end position="339"/>
    </location>
</feature>
<feature type="transmembrane region" description="Helical" evidence="12">
    <location>
        <begin position="291"/>
        <end position="315"/>
    </location>
</feature>
<protein>
    <recommendedName>
        <fullName evidence="12">CDP-diacylglycerol--serine O-phosphatidyltransferase</fullName>
        <ecNumber evidence="12">2.7.8.8</ecNumber>
    </recommendedName>
    <alternativeName>
        <fullName evidence="12">Phosphatidylserine synthase</fullName>
    </alternativeName>
</protein>
<organism evidence="13 14">
    <name type="scientific">Nepenthes gracilis</name>
    <name type="common">Slender pitcher plant</name>
    <dbReference type="NCBI Taxonomy" id="150966"/>
    <lineage>
        <taxon>Eukaryota</taxon>
        <taxon>Viridiplantae</taxon>
        <taxon>Streptophyta</taxon>
        <taxon>Embryophyta</taxon>
        <taxon>Tracheophyta</taxon>
        <taxon>Spermatophyta</taxon>
        <taxon>Magnoliopsida</taxon>
        <taxon>eudicotyledons</taxon>
        <taxon>Gunneridae</taxon>
        <taxon>Pentapetalae</taxon>
        <taxon>Caryophyllales</taxon>
        <taxon>Nepenthaceae</taxon>
        <taxon>Nepenthes</taxon>
    </lineage>
</organism>
<feature type="transmembrane region" description="Helical" evidence="12">
    <location>
        <begin position="97"/>
        <end position="117"/>
    </location>
</feature>
<feature type="transmembrane region" description="Helical" evidence="12">
    <location>
        <begin position="30"/>
        <end position="48"/>
    </location>
</feature>
<proteinExistence type="inferred from homology"/>
<dbReference type="GO" id="GO:0005789">
    <property type="term" value="C:endoplasmic reticulum membrane"/>
    <property type="evidence" value="ECO:0007669"/>
    <property type="project" value="UniProtKB-SubCell"/>
</dbReference>
<evidence type="ECO:0000256" key="10">
    <source>
        <dbReference type="ARBA" id="ARBA00023209"/>
    </source>
</evidence>
<comment type="similarity">
    <text evidence="12">Belongs to the CDP-alcohol phosphatidyltransferase class-I family.</text>
</comment>
<comment type="subcellular location">
    <subcellularLocation>
        <location evidence="1 12">Endoplasmic reticulum membrane</location>
        <topology evidence="1 12">Multi-pass membrane protein</topology>
    </subcellularLocation>
</comment>
<dbReference type="AlphaFoldDB" id="A0AAD3Y4Y4"/>
<keyword evidence="6 12" id="KW-0256">Endoplasmic reticulum</keyword>
<evidence type="ECO:0000313" key="14">
    <source>
        <dbReference type="Proteomes" id="UP001279734"/>
    </source>
</evidence>
<dbReference type="Proteomes" id="UP001279734">
    <property type="component" value="Unassembled WGS sequence"/>
</dbReference>
<reference evidence="13" key="1">
    <citation type="submission" date="2023-05" db="EMBL/GenBank/DDBJ databases">
        <title>Nepenthes gracilis genome sequencing.</title>
        <authorList>
            <person name="Fukushima K."/>
        </authorList>
    </citation>
    <scope>NUCLEOTIDE SEQUENCE</scope>
    <source>
        <strain evidence="13">SING2019-196</strain>
    </source>
</reference>
<comment type="pathway">
    <text evidence="12">Phospholipid metabolism; phosphatidylethanolamine biosynthesis; phosphatidylethanolamine from CDP-diacylglycerol: step 1/2.</text>
</comment>
<keyword evidence="14" id="KW-1185">Reference proteome</keyword>
<keyword evidence="7 12" id="KW-1133">Transmembrane helix</keyword>
<evidence type="ECO:0000256" key="8">
    <source>
        <dbReference type="ARBA" id="ARBA00023098"/>
    </source>
</evidence>
<keyword evidence="11 12" id="KW-1208">Phospholipid metabolism</keyword>
<keyword evidence="9 12" id="KW-0472">Membrane</keyword>